<dbReference type="InterPro" id="IPR012349">
    <property type="entry name" value="Split_barrel_FMN-bd"/>
</dbReference>
<dbReference type="SUPFAM" id="SSF50475">
    <property type="entry name" value="FMN-binding split barrel"/>
    <property type="match status" value="1"/>
</dbReference>
<dbReference type="Gene3D" id="2.30.110.10">
    <property type="entry name" value="Electron Transport, Fmn-binding Protein, Chain A"/>
    <property type="match status" value="1"/>
</dbReference>
<dbReference type="PANTHER" id="PTHR30466:SF1">
    <property type="entry name" value="FMN REDUCTASE (NADH) RUTF"/>
    <property type="match status" value="1"/>
</dbReference>
<keyword evidence="1" id="KW-0560">Oxidoreductase</keyword>
<dbReference type="AlphaFoldDB" id="A0A542UKJ8"/>
<dbReference type="SMART" id="SM00903">
    <property type="entry name" value="Flavin_Reduct"/>
    <property type="match status" value="1"/>
</dbReference>
<evidence type="ECO:0000313" key="3">
    <source>
        <dbReference type="EMBL" id="TQK99604.1"/>
    </source>
</evidence>
<dbReference type="OrthoDB" id="3677205at2"/>
<dbReference type="InterPro" id="IPR050268">
    <property type="entry name" value="NADH-dep_flavin_reductase"/>
</dbReference>
<keyword evidence="4" id="KW-1185">Reference proteome</keyword>
<dbReference type="GO" id="GO:0010181">
    <property type="term" value="F:FMN binding"/>
    <property type="evidence" value="ECO:0007669"/>
    <property type="project" value="InterPro"/>
</dbReference>
<protein>
    <submittedName>
        <fullName evidence="3">Flavin reductase ActVB</fullName>
    </submittedName>
</protein>
<organism evidence="3 4">
    <name type="scientific">Streptomyces puniciscabiei</name>
    <dbReference type="NCBI Taxonomy" id="164348"/>
    <lineage>
        <taxon>Bacteria</taxon>
        <taxon>Bacillati</taxon>
        <taxon>Actinomycetota</taxon>
        <taxon>Actinomycetes</taxon>
        <taxon>Kitasatosporales</taxon>
        <taxon>Streptomycetaceae</taxon>
        <taxon>Streptomyces</taxon>
    </lineage>
</organism>
<comment type="caution">
    <text evidence="3">The sequence shown here is derived from an EMBL/GenBank/DDBJ whole genome shotgun (WGS) entry which is preliminary data.</text>
</comment>
<dbReference type="GO" id="GO:0042602">
    <property type="term" value="F:riboflavin reductase (NADPH) activity"/>
    <property type="evidence" value="ECO:0007669"/>
    <property type="project" value="TreeGrafter"/>
</dbReference>
<feature type="domain" description="Flavin reductase like" evidence="2">
    <location>
        <begin position="21"/>
        <end position="164"/>
    </location>
</feature>
<dbReference type="PANTHER" id="PTHR30466">
    <property type="entry name" value="FLAVIN REDUCTASE"/>
    <property type="match status" value="1"/>
</dbReference>
<reference evidence="3 4" key="1">
    <citation type="submission" date="2019-06" db="EMBL/GenBank/DDBJ databases">
        <title>Sequencing the genomes of 1000 actinobacteria strains.</title>
        <authorList>
            <person name="Klenk H.-P."/>
        </authorList>
    </citation>
    <scope>NUCLEOTIDE SEQUENCE [LARGE SCALE GENOMIC DNA]</scope>
    <source>
        <strain evidence="3 4">DSM 41929</strain>
    </source>
</reference>
<proteinExistence type="predicted"/>
<name>A0A542UKJ8_9ACTN</name>
<dbReference type="InterPro" id="IPR002563">
    <property type="entry name" value="Flavin_Rdtase-like_dom"/>
</dbReference>
<dbReference type="EMBL" id="VFNX01000001">
    <property type="protein sequence ID" value="TQK99604.1"/>
    <property type="molecule type" value="Genomic_DNA"/>
</dbReference>
<dbReference type="Pfam" id="PF01613">
    <property type="entry name" value="Flavin_Reduct"/>
    <property type="match status" value="1"/>
</dbReference>
<dbReference type="RefSeq" id="WP_055710454.1">
    <property type="nucleotide sequence ID" value="NZ_JBPJFI010000001.1"/>
</dbReference>
<accession>A0A542UKJ8</accession>
<gene>
    <name evidence="3" type="ORF">FB563_4682</name>
</gene>
<dbReference type="Proteomes" id="UP000318103">
    <property type="component" value="Unassembled WGS sequence"/>
</dbReference>
<evidence type="ECO:0000256" key="1">
    <source>
        <dbReference type="ARBA" id="ARBA00023002"/>
    </source>
</evidence>
<evidence type="ECO:0000259" key="2">
    <source>
        <dbReference type="SMART" id="SM00903"/>
    </source>
</evidence>
<evidence type="ECO:0000313" key="4">
    <source>
        <dbReference type="Proteomes" id="UP000318103"/>
    </source>
</evidence>
<dbReference type="STRING" id="164348.BFF78_30195"/>
<dbReference type="GO" id="GO:0006208">
    <property type="term" value="P:pyrimidine nucleobase catabolic process"/>
    <property type="evidence" value="ECO:0007669"/>
    <property type="project" value="TreeGrafter"/>
</dbReference>
<sequence length="166" mass="17640">MTDAQDVLAAEVAPEDFRDAMARFPSGVVVVTARCEDGTPRGFTASSFCSVSLEPPLVLVCLSDAADSAAVFARCEHFAVSVLAPEHQPLALLFATKGADKFSDALLQPGPSGLPTVRQAPVQLDCAAYARYPAGDHTILVGRVTGVRLGEGSPMVYCEREFRRLN</sequence>